<dbReference type="InterPro" id="IPR050279">
    <property type="entry name" value="Plant_def-hormone_signal"/>
</dbReference>
<dbReference type="Gramene" id="RZC48038">
    <property type="protein sequence ID" value="RZC48038"/>
    <property type="gene ID" value="C5167_040988"/>
</dbReference>
<accession>A0A4Y7IKR4</accession>
<evidence type="ECO:0000256" key="2">
    <source>
        <dbReference type="ARBA" id="ARBA00022589"/>
    </source>
</evidence>
<sequence length="196" mass="21875">MMKPAIFVVVFVFIFMGKGADSMRYELNNEIDVPLSASSIWGVYACKELPKLIVKLLPEVFDRIDYIEGNGGVGTVIRIVFPPGEVPRSYKEMFRKIDHVHRVKEVEQISGGYLAMGVTSYVDKFKIIRTGPNSCTIRSTTEYEVPDHLADKVKNLISIEGLVPMAKAIVEYVKEFGDYGQCLGNNLAHIALPEGN</sequence>
<comment type="similarity">
    <text evidence="1">Belongs to the BetVI family.</text>
</comment>
<dbReference type="GO" id="GO:0009738">
    <property type="term" value="P:abscisic acid-activated signaling pathway"/>
    <property type="evidence" value="ECO:0007669"/>
    <property type="project" value="TreeGrafter"/>
</dbReference>
<evidence type="ECO:0000313" key="6">
    <source>
        <dbReference type="Proteomes" id="UP000316621"/>
    </source>
</evidence>
<dbReference type="AlphaFoldDB" id="A0A4Y7IKR4"/>
<gene>
    <name evidence="5" type="ORF">C5167_040988</name>
</gene>
<dbReference type="GO" id="GO:0004864">
    <property type="term" value="F:protein phosphatase inhibitor activity"/>
    <property type="evidence" value="ECO:0007669"/>
    <property type="project" value="TreeGrafter"/>
</dbReference>
<proteinExistence type="inferred from homology"/>
<dbReference type="GO" id="GO:0006952">
    <property type="term" value="P:defense response"/>
    <property type="evidence" value="ECO:0007669"/>
    <property type="project" value="InterPro"/>
</dbReference>
<dbReference type="OMA" id="PELWAIY"/>
<evidence type="ECO:0000313" key="5">
    <source>
        <dbReference type="EMBL" id="RZC48038.1"/>
    </source>
</evidence>
<name>A0A4Y7IKR4_PAPSO</name>
<dbReference type="InterPro" id="IPR023393">
    <property type="entry name" value="START-like_dom_sf"/>
</dbReference>
<dbReference type="Proteomes" id="UP000316621">
    <property type="component" value="Chromosome 1"/>
</dbReference>
<keyword evidence="3" id="KW-0732">Signal</keyword>
<reference evidence="5 6" key="1">
    <citation type="journal article" date="2018" name="Science">
        <title>The opium poppy genome and morphinan production.</title>
        <authorList>
            <person name="Guo L."/>
            <person name="Winzer T."/>
            <person name="Yang X."/>
            <person name="Li Y."/>
            <person name="Ning Z."/>
            <person name="He Z."/>
            <person name="Teodor R."/>
            <person name="Lu Y."/>
            <person name="Bowser T.A."/>
            <person name="Graham I.A."/>
            <person name="Ye K."/>
        </authorList>
    </citation>
    <scope>NUCLEOTIDE SEQUENCE [LARGE SCALE GENOMIC DNA]</scope>
    <source>
        <strain evidence="6">cv. HN1</strain>
        <tissue evidence="5">Leaves</tissue>
    </source>
</reference>
<keyword evidence="6" id="KW-1185">Reference proteome</keyword>
<feature type="signal peptide" evidence="3">
    <location>
        <begin position="1"/>
        <end position="22"/>
    </location>
</feature>
<feature type="chain" id="PRO_5021458151" description="Bet v I/Major latex protein domain-containing protein" evidence="3">
    <location>
        <begin position="23"/>
        <end position="196"/>
    </location>
</feature>
<dbReference type="Gene3D" id="3.30.530.20">
    <property type="match status" value="1"/>
</dbReference>
<dbReference type="SUPFAM" id="SSF55961">
    <property type="entry name" value="Bet v1-like"/>
    <property type="match status" value="1"/>
</dbReference>
<dbReference type="PANTHER" id="PTHR31213">
    <property type="entry name" value="OS08G0374000 PROTEIN-RELATED"/>
    <property type="match status" value="1"/>
</dbReference>
<keyword evidence="2" id="KW-0017">Alkaloid metabolism</keyword>
<evidence type="ECO:0000256" key="3">
    <source>
        <dbReference type="SAM" id="SignalP"/>
    </source>
</evidence>
<dbReference type="GO" id="GO:0010427">
    <property type="term" value="F:abscisic acid binding"/>
    <property type="evidence" value="ECO:0007669"/>
    <property type="project" value="TreeGrafter"/>
</dbReference>
<dbReference type="PANTHER" id="PTHR31213:SF19">
    <property type="entry name" value="BET V I_MAJOR LATEX PROTEIN DOMAIN-CONTAINING PROTEIN"/>
    <property type="match status" value="1"/>
</dbReference>
<dbReference type="GO" id="GO:0005737">
    <property type="term" value="C:cytoplasm"/>
    <property type="evidence" value="ECO:0007669"/>
    <property type="project" value="TreeGrafter"/>
</dbReference>
<dbReference type="GO" id="GO:0005634">
    <property type="term" value="C:nucleus"/>
    <property type="evidence" value="ECO:0007669"/>
    <property type="project" value="TreeGrafter"/>
</dbReference>
<evidence type="ECO:0000256" key="1">
    <source>
        <dbReference type="ARBA" id="ARBA00009744"/>
    </source>
</evidence>
<dbReference type="EMBL" id="CM010715">
    <property type="protein sequence ID" value="RZC48038.1"/>
    <property type="molecule type" value="Genomic_DNA"/>
</dbReference>
<organism evidence="5 6">
    <name type="scientific">Papaver somniferum</name>
    <name type="common">Opium poppy</name>
    <dbReference type="NCBI Taxonomy" id="3469"/>
    <lineage>
        <taxon>Eukaryota</taxon>
        <taxon>Viridiplantae</taxon>
        <taxon>Streptophyta</taxon>
        <taxon>Embryophyta</taxon>
        <taxon>Tracheophyta</taxon>
        <taxon>Spermatophyta</taxon>
        <taxon>Magnoliopsida</taxon>
        <taxon>Ranunculales</taxon>
        <taxon>Papaveraceae</taxon>
        <taxon>Papaveroideae</taxon>
        <taxon>Papaver</taxon>
    </lineage>
</organism>
<protein>
    <recommendedName>
        <fullName evidence="4">Bet v I/Major latex protein domain-containing protein</fullName>
    </recommendedName>
</protein>
<dbReference type="OrthoDB" id="1879545at2759"/>
<dbReference type="InterPro" id="IPR000916">
    <property type="entry name" value="Bet_v_I/MLP"/>
</dbReference>
<feature type="domain" description="Bet v I/Major latex protein" evidence="4">
    <location>
        <begin position="23"/>
        <end position="173"/>
    </location>
</feature>
<dbReference type="Pfam" id="PF00407">
    <property type="entry name" value="Bet_v_1"/>
    <property type="match status" value="1"/>
</dbReference>
<dbReference type="GO" id="GO:0038023">
    <property type="term" value="F:signaling receptor activity"/>
    <property type="evidence" value="ECO:0007669"/>
    <property type="project" value="TreeGrafter"/>
</dbReference>
<dbReference type="CDD" id="cd07816">
    <property type="entry name" value="Bet_v1-like"/>
    <property type="match status" value="1"/>
</dbReference>
<dbReference type="GO" id="GO:0009820">
    <property type="term" value="P:alkaloid metabolic process"/>
    <property type="evidence" value="ECO:0007669"/>
    <property type="project" value="UniProtKB-KW"/>
</dbReference>
<evidence type="ECO:0000259" key="4">
    <source>
        <dbReference type="Pfam" id="PF00407"/>
    </source>
</evidence>